<name>A0A9X3XNX1_9CLOT</name>
<dbReference type="Proteomes" id="UP001141183">
    <property type="component" value="Unassembled WGS sequence"/>
</dbReference>
<evidence type="ECO:0000313" key="1">
    <source>
        <dbReference type="EMBL" id="MDC4241736.1"/>
    </source>
</evidence>
<organism evidence="1 2">
    <name type="scientific">Clostridium tertium</name>
    <dbReference type="NCBI Taxonomy" id="1559"/>
    <lineage>
        <taxon>Bacteria</taxon>
        <taxon>Bacillati</taxon>
        <taxon>Bacillota</taxon>
        <taxon>Clostridia</taxon>
        <taxon>Eubacteriales</taxon>
        <taxon>Clostridiaceae</taxon>
        <taxon>Clostridium</taxon>
    </lineage>
</organism>
<dbReference type="EMBL" id="JAMRYU010000019">
    <property type="protein sequence ID" value="MDC4241736.1"/>
    <property type="molecule type" value="Genomic_DNA"/>
</dbReference>
<accession>A0A9X3XNX1</accession>
<comment type="caution">
    <text evidence="1">The sequence shown here is derived from an EMBL/GenBank/DDBJ whole genome shotgun (WGS) entry which is preliminary data.</text>
</comment>
<keyword evidence="2" id="KW-1185">Reference proteome</keyword>
<protein>
    <submittedName>
        <fullName evidence="1">Uncharacterized protein</fullName>
    </submittedName>
</protein>
<evidence type="ECO:0000313" key="2">
    <source>
        <dbReference type="Proteomes" id="UP001141183"/>
    </source>
</evidence>
<dbReference type="AlphaFoldDB" id="A0A9X3XNX1"/>
<reference evidence="1" key="1">
    <citation type="submission" date="2022-05" db="EMBL/GenBank/DDBJ databases">
        <title>Draft genome sequence of Clostridium tertium strain CP3 isolated from Peru.</title>
        <authorList>
            <person name="Hurtado R."/>
            <person name="Lima L."/>
            <person name="Sousa T."/>
            <person name="Jaiswal A.K."/>
            <person name="Tiwari S."/>
            <person name="Maturrano L."/>
            <person name="Brenig B."/>
            <person name="Azevedo V."/>
        </authorList>
    </citation>
    <scope>NUCLEOTIDE SEQUENCE</scope>
    <source>
        <strain evidence="1">CP3</strain>
    </source>
</reference>
<sequence>MKSDENRILFKEIKSYEEAYFYNSSPEERNNKHLNNINNVKKKDSKIKRFFESSAGDMIEGVIEILFSILD</sequence>
<dbReference type="GeneID" id="93042803"/>
<gene>
    <name evidence="1" type="ORF">NE398_16490</name>
</gene>
<proteinExistence type="predicted"/>
<dbReference type="RefSeq" id="WP_008677794.1">
    <property type="nucleotide sequence ID" value="NZ_BAAACM010000003.1"/>
</dbReference>